<evidence type="ECO:0000313" key="6">
    <source>
        <dbReference type="WBParaSite" id="PEQ_0000171001-mRNA-1"/>
    </source>
</evidence>
<organism evidence="5 6">
    <name type="scientific">Parascaris equorum</name>
    <name type="common">Equine roundworm</name>
    <dbReference type="NCBI Taxonomy" id="6256"/>
    <lineage>
        <taxon>Eukaryota</taxon>
        <taxon>Metazoa</taxon>
        <taxon>Ecdysozoa</taxon>
        <taxon>Nematoda</taxon>
        <taxon>Chromadorea</taxon>
        <taxon>Rhabditida</taxon>
        <taxon>Spirurina</taxon>
        <taxon>Ascaridomorpha</taxon>
        <taxon>Ascaridoidea</taxon>
        <taxon>Ascarididae</taxon>
        <taxon>Parascaris</taxon>
    </lineage>
</organism>
<comment type="subcellular location">
    <subcellularLocation>
        <location evidence="1">Membrane</location>
    </subcellularLocation>
</comment>
<keyword evidence="4" id="KW-0472">Membrane</keyword>
<dbReference type="WBParaSite" id="PEQ_0000171001-mRNA-1">
    <property type="protein sequence ID" value="PEQ_0000171001-mRNA-1"/>
    <property type="gene ID" value="PEQ_0000171001"/>
</dbReference>
<evidence type="ECO:0000256" key="2">
    <source>
        <dbReference type="ARBA" id="ARBA00022692"/>
    </source>
</evidence>
<evidence type="ECO:0000256" key="1">
    <source>
        <dbReference type="ARBA" id="ARBA00004370"/>
    </source>
</evidence>
<protein>
    <submittedName>
        <fullName evidence="6">ATPase AAA-type core domain-containing protein</fullName>
    </submittedName>
</protein>
<keyword evidence="3" id="KW-1133">Transmembrane helix</keyword>
<name>A0A914RAH6_PAREQ</name>
<dbReference type="GO" id="GO:0016020">
    <property type="term" value="C:membrane"/>
    <property type="evidence" value="ECO:0007669"/>
    <property type="project" value="UniProtKB-SubCell"/>
</dbReference>
<dbReference type="AlphaFoldDB" id="A0A914RAH6"/>
<reference evidence="6" key="1">
    <citation type="submission" date="2022-11" db="UniProtKB">
        <authorList>
            <consortium name="WormBaseParasite"/>
        </authorList>
    </citation>
    <scope>IDENTIFICATION</scope>
</reference>
<dbReference type="Gene3D" id="3.40.50.12190">
    <property type="match status" value="1"/>
</dbReference>
<sequence>MKKEEGFLSIIITHSLVQYINEHAVNFSFQWSHRSVKQLIQEAIEPYVVLIAGERAANFSADIVNVFLNVTNRGAMERIILDGQKKRYELDKEIMRSLSKGSKTVILDGVDKLRGDTPLSLHSVCDPDHSPFSSALILLTINRPLRAVDSQCEIAVSSVEASFKC</sequence>
<proteinExistence type="predicted"/>
<evidence type="ECO:0000256" key="4">
    <source>
        <dbReference type="ARBA" id="ARBA00023136"/>
    </source>
</evidence>
<keyword evidence="5" id="KW-1185">Reference proteome</keyword>
<keyword evidence="2" id="KW-0812">Transmembrane</keyword>
<dbReference type="Proteomes" id="UP000887564">
    <property type="component" value="Unplaced"/>
</dbReference>
<dbReference type="InterPro" id="IPR038599">
    <property type="entry name" value="LAP1C-like_C_sf"/>
</dbReference>
<evidence type="ECO:0000313" key="5">
    <source>
        <dbReference type="Proteomes" id="UP000887564"/>
    </source>
</evidence>
<evidence type="ECO:0000256" key="3">
    <source>
        <dbReference type="ARBA" id="ARBA00022989"/>
    </source>
</evidence>
<accession>A0A914RAH6</accession>